<dbReference type="EMBL" id="JXLN01007333">
    <property type="protein sequence ID" value="KPM04085.1"/>
    <property type="molecule type" value="Genomic_DNA"/>
</dbReference>
<protein>
    <submittedName>
        <fullName evidence="2">Uncharacterized protein</fullName>
    </submittedName>
</protein>
<comment type="caution">
    <text evidence="2">The sequence shown here is derived from an EMBL/GenBank/DDBJ whole genome shotgun (WGS) entry which is preliminary data.</text>
</comment>
<name>A0A132A0L5_SARSC</name>
<evidence type="ECO:0000256" key="1">
    <source>
        <dbReference type="SAM" id="MobiDB-lite"/>
    </source>
</evidence>
<feature type="compositionally biased region" description="Basic residues" evidence="1">
    <location>
        <begin position="64"/>
        <end position="78"/>
    </location>
</feature>
<dbReference type="Proteomes" id="UP000616769">
    <property type="component" value="Unassembled WGS sequence"/>
</dbReference>
<dbReference type="AlphaFoldDB" id="A0A132A0L5"/>
<organism evidence="2 3">
    <name type="scientific">Sarcoptes scabiei</name>
    <name type="common">Itch mite</name>
    <name type="synonym">Acarus scabiei</name>
    <dbReference type="NCBI Taxonomy" id="52283"/>
    <lineage>
        <taxon>Eukaryota</taxon>
        <taxon>Metazoa</taxon>
        <taxon>Ecdysozoa</taxon>
        <taxon>Arthropoda</taxon>
        <taxon>Chelicerata</taxon>
        <taxon>Arachnida</taxon>
        <taxon>Acari</taxon>
        <taxon>Acariformes</taxon>
        <taxon>Sarcoptiformes</taxon>
        <taxon>Astigmata</taxon>
        <taxon>Psoroptidia</taxon>
        <taxon>Sarcoptoidea</taxon>
        <taxon>Sarcoptidae</taxon>
        <taxon>Sarcoptinae</taxon>
        <taxon>Sarcoptes</taxon>
    </lineage>
</organism>
<gene>
    <name evidence="2" type="ORF">QR98_0025250</name>
</gene>
<evidence type="ECO:0000313" key="3">
    <source>
        <dbReference type="Proteomes" id="UP000616769"/>
    </source>
</evidence>
<feature type="region of interest" description="Disordered" evidence="1">
    <location>
        <begin position="41"/>
        <end position="78"/>
    </location>
</feature>
<accession>A0A132A0L5</accession>
<dbReference type="VEuPathDB" id="VectorBase:SSCA006931"/>
<evidence type="ECO:0000313" key="2">
    <source>
        <dbReference type="EMBL" id="KPM04085.1"/>
    </source>
</evidence>
<sequence length="78" mass="8939">MSDAPTALFAPTDYAHIYSNKDKHAKYLDLCDEITAKQCGQNNQCKQQQTPKIDQKESPSTKLARSKQIRKKSQNRKK</sequence>
<reference evidence="2 3" key="1">
    <citation type="journal article" date="2015" name="Parasit. Vectors">
        <title>Draft genome of the scabies mite.</title>
        <authorList>
            <person name="Rider S.D.Jr."/>
            <person name="Morgan M.S."/>
            <person name="Arlian L.G."/>
        </authorList>
    </citation>
    <scope>NUCLEOTIDE SEQUENCE [LARGE SCALE GENOMIC DNA]</scope>
    <source>
        <strain evidence="2">Arlian Lab</strain>
    </source>
</reference>
<proteinExistence type="predicted"/>